<dbReference type="SUPFAM" id="SSF56281">
    <property type="entry name" value="Metallo-hydrolase/oxidoreductase"/>
    <property type="match status" value="1"/>
</dbReference>
<feature type="compositionally biased region" description="Basic residues" evidence="1">
    <location>
        <begin position="1"/>
        <end position="28"/>
    </location>
</feature>
<dbReference type="EMBL" id="PDNU01000002">
    <property type="protein sequence ID" value="PHK96751.1"/>
    <property type="molecule type" value="Genomic_DNA"/>
</dbReference>
<evidence type="ECO:0000256" key="1">
    <source>
        <dbReference type="SAM" id="MobiDB-lite"/>
    </source>
</evidence>
<name>A0A2C6ZE51_9PROT</name>
<feature type="domain" description="Metallo-beta-lactamase" evidence="2">
    <location>
        <begin position="117"/>
        <end position="313"/>
    </location>
</feature>
<dbReference type="GO" id="GO:0005737">
    <property type="term" value="C:cytoplasm"/>
    <property type="evidence" value="ECO:0007669"/>
    <property type="project" value="TreeGrafter"/>
</dbReference>
<reference evidence="3" key="1">
    <citation type="submission" date="2017-10" db="EMBL/GenBank/DDBJ databases">
        <authorList>
            <person name="Banno H."/>
            <person name="Chua N.-H."/>
        </authorList>
    </citation>
    <scope>NUCLEOTIDE SEQUENCE [LARGE SCALE GENOMIC DNA]</scope>
    <source>
        <strain evidence="3">YW11</strain>
    </source>
</reference>
<dbReference type="Pfam" id="PF12706">
    <property type="entry name" value="Lactamase_B_2"/>
    <property type="match status" value="1"/>
</dbReference>
<evidence type="ECO:0000313" key="4">
    <source>
        <dbReference type="Proteomes" id="UP000223527"/>
    </source>
</evidence>
<dbReference type="Proteomes" id="UP000223527">
    <property type="component" value="Unassembled WGS sequence"/>
</dbReference>
<dbReference type="OrthoDB" id="9805728at2"/>
<keyword evidence="4" id="KW-1185">Reference proteome</keyword>
<evidence type="ECO:0000259" key="2">
    <source>
        <dbReference type="Pfam" id="PF12706"/>
    </source>
</evidence>
<evidence type="ECO:0000313" key="3">
    <source>
        <dbReference type="EMBL" id="PHK96751.1"/>
    </source>
</evidence>
<dbReference type="PANTHER" id="PTHR15032">
    <property type="entry name" value="N-ACYL-PHOSPHATIDYLETHANOLAMINE-HYDROLYZING PHOSPHOLIPASE D"/>
    <property type="match status" value="1"/>
</dbReference>
<comment type="caution">
    <text evidence="3">The sequence shown here is derived from an EMBL/GenBank/DDBJ whole genome shotgun (WGS) entry which is preliminary data.</text>
</comment>
<sequence>MVRHARRALGARRVAVHPRPRGPARRGAARVSGAPLPPPQGARREGRVFLNPDGSRPGQSFGALWRLMRERGGTPWPERVENPVFPAPPAPPPGHATVTFLGHASFLIQPHGGPVMLTDPIWSKRCSPFPFAGPKRVRPPGLDFDALPEIDIVLLSHNHYDHCDIPTLKRLHARFAPRILTGLGNARLLARHGMRDVAELDWWQAAPLPGGGTARFLPARHFAARGLHDRAHTLWGGFMVEPAAGGRIYFAGDSAWGEHFAEIGLRHEGIDLALLPIGAYAPRWFMQVVHVNPEEAVRAFGVLRAREALAMHFGTFKLTQEGIDEPVAGLRAALAEAGLPEARFRAPGCGESVVVPLRGGA</sequence>
<dbReference type="Gene3D" id="3.60.15.10">
    <property type="entry name" value="Ribonuclease Z/Hydroxyacylglutathione hydrolase-like"/>
    <property type="match status" value="1"/>
</dbReference>
<dbReference type="PANTHER" id="PTHR15032:SF36">
    <property type="entry name" value="METALLO-BETA-LACTAMASE DOMAIN-CONTAINING PROTEIN"/>
    <property type="match status" value="1"/>
</dbReference>
<feature type="region of interest" description="Disordered" evidence="1">
    <location>
        <begin position="1"/>
        <end position="56"/>
    </location>
</feature>
<proteinExistence type="predicted"/>
<dbReference type="GO" id="GO:0016787">
    <property type="term" value="F:hydrolase activity"/>
    <property type="evidence" value="ECO:0007669"/>
    <property type="project" value="UniProtKB-KW"/>
</dbReference>
<dbReference type="InterPro" id="IPR036866">
    <property type="entry name" value="RibonucZ/Hydroxyglut_hydro"/>
</dbReference>
<dbReference type="InterPro" id="IPR001279">
    <property type="entry name" value="Metallo-B-lactamas"/>
</dbReference>
<gene>
    <name evidence="3" type="ORF">CR162_02300</name>
</gene>
<accession>A0A2C6ZE51</accession>
<protein>
    <submittedName>
        <fullName evidence="3">MBL fold metallo-hydrolase</fullName>
    </submittedName>
</protein>
<dbReference type="AlphaFoldDB" id="A0A2C6ZE51"/>
<keyword evidence="3" id="KW-0378">Hydrolase</keyword>
<organism evidence="3 4">
    <name type="scientific">Teichococcus rhizosphaerae</name>
    <dbReference type="NCBI Taxonomy" id="1335062"/>
    <lineage>
        <taxon>Bacteria</taxon>
        <taxon>Pseudomonadati</taxon>
        <taxon>Pseudomonadota</taxon>
        <taxon>Alphaproteobacteria</taxon>
        <taxon>Acetobacterales</taxon>
        <taxon>Roseomonadaceae</taxon>
        <taxon>Roseomonas</taxon>
    </lineage>
</organism>